<protein>
    <submittedName>
        <fullName evidence="2">Uncharacterized protein</fullName>
    </submittedName>
</protein>
<keyword evidence="3" id="KW-1185">Reference proteome</keyword>
<gene>
    <name evidence="2" type="ORF">NDU88_004958</name>
</gene>
<reference evidence="2" key="1">
    <citation type="journal article" date="2022" name="bioRxiv">
        <title>Sequencing and chromosome-scale assembly of the giantPleurodeles waltlgenome.</title>
        <authorList>
            <person name="Brown T."/>
            <person name="Elewa A."/>
            <person name="Iarovenko S."/>
            <person name="Subramanian E."/>
            <person name="Araus A.J."/>
            <person name="Petzold A."/>
            <person name="Susuki M."/>
            <person name="Suzuki K.-i.T."/>
            <person name="Hayashi T."/>
            <person name="Toyoda A."/>
            <person name="Oliveira C."/>
            <person name="Osipova E."/>
            <person name="Leigh N.D."/>
            <person name="Simon A."/>
            <person name="Yun M.H."/>
        </authorList>
    </citation>
    <scope>NUCLEOTIDE SEQUENCE</scope>
    <source>
        <strain evidence="2">20211129_DDA</strain>
        <tissue evidence="2">Liver</tissue>
    </source>
</reference>
<organism evidence="2 3">
    <name type="scientific">Pleurodeles waltl</name>
    <name type="common">Iberian ribbed newt</name>
    <dbReference type="NCBI Taxonomy" id="8319"/>
    <lineage>
        <taxon>Eukaryota</taxon>
        <taxon>Metazoa</taxon>
        <taxon>Chordata</taxon>
        <taxon>Craniata</taxon>
        <taxon>Vertebrata</taxon>
        <taxon>Euteleostomi</taxon>
        <taxon>Amphibia</taxon>
        <taxon>Batrachia</taxon>
        <taxon>Caudata</taxon>
        <taxon>Salamandroidea</taxon>
        <taxon>Salamandridae</taxon>
        <taxon>Pleurodelinae</taxon>
        <taxon>Pleurodeles</taxon>
    </lineage>
</organism>
<sequence>MEVPRPPVYYSPKHSVVSRCEGREETSTLTPDVIFQNEASSKEDPEEEKKGGTESNKDKEEQRGGENKVEKKEKPKMP</sequence>
<dbReference type="EMBL" id="JANPWB010000005">
    <property type="protein sequence ID" value="KAJ1188195.1"/>
    <property type="molecule type" value="Genomic_DNA"/>
</dbReference>
<feature type="compositionally biased region" description="Basic and acidic residues" evidence="1">
    <location>
        <begin position="40"/>
        <end position="78"/>
    </location>
</feature>
<name>A0AAV7UGQ6_PLEWA</name>
<comment type="caution">
    <text evidence="2">The sequence shown here is derived from an EMBL/GenBank/DDBJ whole genome shotgun (WGS) entry which is preliminary data.</text>
</comment>
<evidence type="ECO:0000313" key="2">
    <source>
        <dbReference type="EMBL" id="KAJ1188195.1"/>
    </source>
</evidence>
<evidence type="ECO:0000256" key="1">
    <source>
        <dbReference type="SAM" id="MobiDB-lite"/>
    </source>
</evidence>
<dbReference type="Proteomes" id="UP001066276">
    <property type="component" value="Chromosome 3_1"/>
</dbReference>
<accession>A0AAV7UGQ6</accession>
<feature type="region of interest" description="Disordered" evidence="1">
    <location>
        <begin position="1"/>
        <end position="78"/>
    </location>
</feature>
<evidence type="ECO:0000313" key="3">
    <source>
        <dbReference type="Proteomes" id="UP001066276"/>
    </source>
</evidence>
<proteinExistence type="predicted"/>
<dbReference type="AlphaFoldDB" id="A0AAV7UGQ6"/>